<dbReference type="AlphaFoldDB" id="A0A395IGV2"/>
<evidence type="ECO:0000313" key="2">
    <source>
        <dbReference type="EMBL" id="RAL59597.1"/>
    </source>
</evidence>
<evidence type="ECO:0000256" key="1">
    <source>
        <dbReference type="SAM" id="MobiDB-lite"/>
    </source>
</evidence>
<reference evidence="2 3" key="1">
    <citation type="submission" date="2018-06" db="EMBL/GenBank/DDBJ databases">
        <title>Genome Sequence of the Brown Rot Fungal Pathogen Monilinia fructigena.</title>
        <authorList>
            <person name="Landi L."/>
            <person name="De Miccolis Angelini R.M."/>
            <person name="Pollastro S."/>
            <person name="Abate D."/>
            <person name="Faretra F."/>
            <person name="Romanazzi G."/>
        </authorList>
    </citation>
    <scope>NUCLEOTIDE SEQUENCE [LARGE SCALE GENOMIC DNA]</scope>
    <source>
        <strain evidence="2 3">Mfrg269</strain>
    </source>
</reference>
<evidence type="ECO:0000313" key="3">
    <source>
        <dbReference type="Proteomes" id="UP000249056"/>
    </source>
</evidence>
<organism evidence="2 3">
    <name type="scientific">Monilinia fructigena</name>
    <dbReference type="NCBI Taxonomy" id="38457"/>
    <lineage>
        <taxon>Eukaryota</taxon>
        <taxon>Fungi</taxon>
        <taxon>Dikarya</taxon>
        <taxon>Ascomycota</taxon>
        <taxon>Pezizomycotina</taxon>
        <taxon>Leotiomycetes</taxon>
        <taxon>Helotiales</taxon>
        <taxon>Sclerotiniaceae</taxon>
        <taxon>Monilinia</taxon>
    </lineage>
</organism>
<feature type="region of interest" description="Disordered" evidence="1">
    <location>
        <begin position="17"/>
        <end position="36"/>
    </location>
</feature>
<dbReference type="OrthoDB" id="10037289at2759"/>
<accession>A0A395IGV2</accession>
<gene>
    <name evidence="2" type="ORF">DID88_006456</name>
</gene>
<dbReference type="Proteomes" id="UP000249056">
    <property type="component" value="Unassembled WGS sequence"/>
</dbReference>
<dbReference type="EMBL" id="QKRW01000050">
    <property type="protein sequence ID" value="RAL59597.1"/>
    <property type="molecule type" value="Genomic_DNA"/>
</dbReference>
<keyword evidence="3" id="KW-1185">Reference proteome</keyword>
<name>A0A395IGV2_9HELO</name>
<sequence>MPPKRKIVIDIADDSDDAGADAISSKKSKSYTESVGPLSGLEPQISESVTISKEGTKILGKLLKEHEKRDSGIHVLDMIAADDFEGAGISEILVNTCATIASRIQDVFDMLGTMALTCFKMLSEKSLFVPDSPVKNIAMISLRLLDVLGQFEDLGYEYGWQCEITRLCDEAGIDLIQTIGFTNTELRMVKKENIEGWRKAYQRKATECNFAQDEPFNGNGYKYWAKKKRWVPFEDGKLLRLPHWQLGNNEDGKFTRKWFRWDWKIGYRNFSKLYSGGSREYDLTRKEVLDSYPKGDLS</sequence>
<comment type="caution">
    <text evidence="2">The sequence shown here is derived from an EMBL/GenBank/DDBJ whole genome shotgun (WGS) entry which is preliminary data.</text>
</comment>
<protein>
    <submittedName>
        <fullName evidence="2">Uncharacterized protein</fullName>
    </submittedName>
</protein>
<proteinExistence type="predicted"/>